<sequence>MSLFNENPKSIFINIKELLALAVTDRHHTFHTPVYSTNSINK</sequence>
<gene>
    <name evidence="1" type="ORF">METZ01_LOCUS102041</name>
</gene>
<organism evidence="1">
    <name type="scientific">marine metagenome</name>
    <dbReference type="NCBI Taxonomy" id="408172"/>
    <lineage>
        <taxon>unclassified sequences</taxon>
        <taxon>metagenomes</taxon>
        <taxon>ecological metagenomes</taxon>
    </lineage>
</organism>
<name>A0A381WB62_9ZZZZ</name>
<dbReference type="EMBL" id="UINC01011114">
    <property type="protein sequence ID" value="SVA49187.1"/>
    <property type="molecule type" value="Genomic_DNA"/>
</dbReference>
<accession>A0A381WB62</accession>
<protein>
    <submittedName>
        <fullName evidence="1">Uncharacterized protein</fullName>
    </submittedName>
</protein>
<evidence type="ECO:0000313" key="1">
    <source>
        <dbReference type="EMBL" id="SVA49187.1"/>
    </source>
</evidence>
<reference evidence="1" key="1">
    <citation type="submission" date="2018-05" db="EMBL/GenBank/DDBJ databases">
        <authorList>
            <person name="Lanie J.A."/>
            <person name="Ng W.-L."/>
            <person name="Kazmierczak K.M."/>
            <person name="Andrzejewski T.M."/>
            <person name="Davidsen T.M."/>
            <person name="Wayne K.J."/>
            <person name="Tettelin H."/>
            <person name="Glass J.I."/>
            <person name="Rusch D."/>
            <person name="Podicherti R."/>
            <person name="Tsui H.-C.T."/>
            <person name="Winkler M.E."/>
        </authorList>
    </citation>
    <scope>NUCLEOTIDE SEQUENCE</scope>
</reference>
<dbReference type="AlphaFoldDB" id="A0A381WB62"/>
<proteinExistence type="predicted"/>